<organism evidence="1 2">
    <name type="scientific">Aaosphaeria arxii CBS 175.79</name>
    <dbReference type="NCBI Taxonomy" id="1450172"/>
    <lineage>
        <taxon>Eukaryota</taxon>
        <taxon>Fungi</taxon>
        <taxon>Dikarya</taxon>
        <taxon>Ascomycota</taxon>
        <taxon>Pezizomycotina</taxon>
        <taxon>Dothideomycetes</taxon>
        <taxon>Pleosporomycetidae</taxon>
        <taxon>Pleosporales</taxon>
        <taxon>Pleosporales incertae sedis</taxon>
        <taxon>Aaosphaeria</taxon>
    </lineage>
</organism>
<gene>
    <name evidence="1" type="ORF">BU24DRAFT_492878</name>
</gene>
<dbReference type="RefSeq" id="XP_033382519.1">
    <property type="nucleotide sequence ID" value="XM_033533920.1"/>
</dbReference>
<reference evidence="1" key="1">
    <citation type="journal article" date="2020" name="Stud. Mycol.">
        <title>101 Dothideomycetes genomes: a test case for predicting lifestyles and emergence of pathogens.</title>
        <authorList>
            <person name="Haridas S."/>
            <person name="Albert R."/>
            <person name="Binder M."/>
            <person name="Bloem J."/>
            <person name="Labutti K."/>
            <person name="Salamov A."/>
            <person name="Andreopoulos B."/>
            <person name="Baker S."/>
            <person name="Barry K."/>
            <person name="Bills G."/>
            <person name="Bluhm B."/>
            <person name="Cannon C."/>
            <person name="Castanera R."/>
            <person name="Culley D."/>
            <person name="Daum C."/>
            <person name="Ezra D."/>
            <person name="Gonzalez J."/>
            <person name="Henrissat B."/>
            <person name="Kuo A."/>
            <person name="Liang C."/>
            <person name="Lipzen A."/>
            <person name="Lutzoni F."/>
            <person name="Magnuson J."/>
            <person name="Mondo S."/>
            <person name="Nolan M."/>
            <person name="Ohm R."/>
            <person name="Pangilinan J."/>
            <person name="Park H.-J."/>
            <person name="Ramirez L."/>
            <person name="Alfaro M."/>
            <person name="Sun H."/>
            <person name="Tritt A."/>
            <person name="Yoshinaga Y."/>
            <person name="Zwiers L.-H."/>
            <person name="Turgeon B."/>
            <person name="Goodwin S."/>
            <person name="Spatafora J."/>
            <person name="Crous P."/>
            <person name="Grigoriev I."/>
        </authorList>
    </citation>
    <scope>NUCLEOTIDE SEQUENCE</scope>
    <source>
        <strain evidence="1">CBS 175.79</strain>
    </source>
</reference>
<dbReference type="AlphaFoldDB" id="A0A6A5XN57"/>
<dbReference type="OrthoDB" id="5411518at2759"/>
<evidence type="ECO:0008006" key="3">
    <source>
        <dbReference type="Google" id="ProtNLM"/>
    </source>
</evidence>
<dbReference type="SUPFAM" id="SSF53335">
    <property type="entry name" value="S-adenosyl-L-methionine-dependent methyltransferases"/>
    <property type="match status" value="1"/>
</dbReference>
<dbReference type="PANTHER" id="PTHR39290">
    <property type="entry name" value="C3H1-TYPE DOMAIN-CONTAINING PROTEIN-RELATED"/>
    <property type="match status" value="1"/>
</dbReference>
<dbReference type="Proteomes" id="UP000799778">
    <property type="component" value="Unassembled WGS sequence"/>
</dbReference>
<dbReference type="InterPro" id="IPR029063">
    <property type="entry name" value="SAM-dependent_MTases_sf"/>
</dbReference>
<evidence type="ECO:0000313" key="2">
    <source>
        <dbReference type="Proteomes" id="UP000799778"/>
    </source>
</evidence>
<accession>A0A6A5XN57</accession>
<name>A0A6A5XN57_9PLEO</name>
<keyword evidence="2" id="KW-1185">Reference proteome</keyword>
<protein>
    <recommendedName>
        <fullName evidence="3">Methyltransferase domain-containing protein</fullName>
    </recommendedName>
</protein>
<dbReference type="EMBL" id="ML978070">
    <property type="protein sequence ID" value="KAF2014180.1"/>
    <property type="molecule type" value="Genomic_DNA"/>
</dbReference>
<sequence>MAEPPPTVPFDADAFIQKWSQSNGAYIPSPGKSFRQCIIEAFDLPSDDKWVYRAQGETTLDITQRAIDAKRRNGMHNWYHDEDGKPIEPPHPEPSEITAYTSLFHPDVSLPKALKAFKASAKANTIRAQVSTHLESKHHNSLTSAGLLPTKKKEPRQHVNPYLDLWVYSCEELEWAGPIPTTTYTKQSHHILPHLYHHFGCLVPTYTALHIISKLAQPLKPSLHPSATPILDIGSGTGYWTYMLRTFLPSTPVDASWRTNTVVAIDSGASAYRTMWIGDTVRQDGAAYLRAREGGRGCILLLVYPQATGAFTASVLRAYEGDVVVVGGTQNGNGFTGFTGESVEEWMSRERRGEFELGVRVPLPSFAGKDEALCVFVRRGSRWSSSA</sequence>
<dbReference type="PANTHER" id="PTHR39290:SF6">
    <property type="entry name" value="S-ADENOSYL-L-METHIONINE-DEPENDENT METHYLTRANSFERASES SUPERFAMILY PROTEIN"/>
    <property type="match status" value="1"/>
</dbReference>
<dbReference type="GeneID" id="54291317"/>
<proteinExistence type="predicted"/>
<evidence type="ECO:0000313" key="1">
    <source>
        <dbReference type="EMBL" id="KAF2014180.1"/>
    </source>
</evidence>